<reference evidence="1 2" key="1">
    <citation type="submission" date="2024-04" db="EMBL/GenBank/DDBJ databases">
        <title>Genome assembly C_amara_ONT_v2.</title>
        <authorList>
            <person name="Yant L."/>
            <person name="Moore C."/>
            <person name="Slenker M."/>
        </authorList>
    </citation>
    <scope>NUCLEOTIDE SEQUENCE [LARGE SCALE GENOMIC DNA]</scope>
    <source>
        <tissue evidence="1">Leaf</tissue>
    </source>
</reference>
<evidence type="ECO:0000313" key="2">
    <source>
        <dbReference type="Proteomes" id="UP001558713"/>
    </source>
</evidence>
<organism evidence="1 2">
    <name type="scientific">Cardamine amara subsp. amara</name>
    <dbReference type="NCBI Taxonomy" id="228776"/>
    <lineage>
        <taxon>Eukaryota</taxon>
        <taxon>Viridiplantae</taxon>
        <taxon>Streptophyta</taxon>
        <taxon>Embryophyta</taxon>
        <taxon>Tracheophyta</taxon>
        <taxon>Spermatophyta</taxon>
        <taxon>Magnoliopsida</taxon>
        <taxon>eudicotyledons</taxon>
        <taxon>Gunneridae</taxon>
        <taxon>Pentapetalae</taxon>
        <taxon>rosids</taxon>
        <taxon>malvids</taxon>
        <taxon>Brassicales</taxon>
        <taxon>Brassicaceae</taxon>
        <taxon>Cardamineae</taxon>
        <taxon>Cardamine</taxon>
    </lineage>
</organism>
<dbReference type="PANTHER" id="PTHR34146:SF3">
    <property type="entry name" value="POLYNUCLEOTIDYL TRANSFERASE, RIBONUCLEASE H-LIKE SUPERFAMILY PROTEIN"/>
    <property type="match status" value="1"/>
</dbReference>
<evidence type="ECO:0000313" key="1">
    <source>
        <dbReference type="EMBL" id="KAL1210735.1"/>
    </source>
</evidence>
<sequence>MPAKKTVISLFPFIGWSLWKARNHLVFNDRRDHISHIVSKAITDYQLWQQAQTELSHDINALPCNALGVSTEDILNKSTGYVCFVDASWNSQTQPAGVAWTLQSKQGANIIQGEASIFSVSSPIEAETIAL</sequence>
<protein>
    <submittedName>
        <fullName evidence="1">Uncharacterized protein</fullName>
    </submittedName>
</protein>
<keyword evidence="2" id="KW-1185">Reference proteome</keyword>
<comment type="caution">
    <text evidence="1">The sequence shown here is derived from an EMBL/GenBank/DDBJ whole genome shotgun (WGS) entry which is preliminary data.</text>
</comment>
<dbReference type="EMBL" id="JBANAX010000392">
    <property type="protein sequence ID" value="KAL1210735.1"/>
    <property type="molecule type" value="Genomic_DNA"/>
</dbReference>
<dbReference type="PANTHER" id="PTHR34146">
    <property type="entry name" value="POLYNUCLEOTIDYL TRANSFERASE, RIBONUCLEASE H-LIKE SUPERFAMILY PROTEIN-RELATED"/>
    <property type="match status" value="1"/>
</dbReference>
<name>A0ABD1B9E5_CARAN</name>
<dbReference type="Proteomes" id="UP001558713">
    <property type="component" value="Unassembled WGS sequence"/>
</dbReference>
<dbReference type="AlphaFoldDB" id="A0ABD1B9E5"/>
<gene>
    <name evidence="1" type="ORF">V5N11_026506</name>
</gene>
<proteinExistence type="predicted"/>
<accession>A0ABD1B9E5</accession>